<dbReference type="AlphaFoldDB" id="A0AAN9XLW3"/>
<gene>
    <name evidence="1" type="ORF">VNO78_10047</name>
</gene>
<organism evidence="1 2">
    <name type="scientific">Psophocarpus tetragonolobus</name>
    <name type="common">Winged bean</name>
    <name type="synonym">Dolichos tetragonolobus</name>
    <dbReference type="NCBI Taxonomy" id="3891"/>
    <lineage>
        <taxon>Eukaryota</taxon>
        <taxon>Viridiplantae</taxon>
        <taxon>Streptophyta</taxon>
        <taxon>Embryophyta</taxon>
        <taxon>Tracheophyta</taxon>
        <taxon>Spermatophyta</taxon>
        <taxon>Magnoliopsida</taxon>
        <taxon>eudicotyledons</taxon>
        <taxon>Gunneridae</taxon>
        <taxon>Pentapetalae</taxon>
        <taxon>rosids</taxon>
        <taxon>fabids</taxon>
        <taxon>Fabales</taxon>
        <taxon>Fabaceae</taxon>
        <taxon>Papilionoideae</taxon>
        <taxon>50 kb inversion clade</taxon>
        <taxon>NPAAA clade</taxon>
        <taxon>indigoferoid/millettioid clade</taxon>
        <taxon>Phaseoleae</taxon>
        <taxon>Psophocarpus</taxon>
    </lineage>
</organism>
<evidence type="ECO:0000313" key="1">
    <source>
        <dbReference type="EMBL" id="KAK7398873.1"/>
    </source>
</evidence>
<sequence length="98" mass="11122">MIDVLIGWAQIFGEGSVSVTQRSTITDYHDLAPCAIYTITTYCTSFQFPLLTNYYIRYDTSLDPLSSHLFTSLLSPHTSDRSSIRLANFYGCLILREL</sequence>
<proteinExistence type="predicted"/>
<dbReference type="Proteomes" id="UP001386955">
    <property type="component" value="Unassembled WGS sequence"/>
</dbReference>
<protein>
    <submittedName>
        <fullName evidence="1">Uncharacterized protein</fullName>
    </submittedName>
</protein>
<dbReference type="EMBL" id="JAYMYS010000003">
    <property type="protein sequence ID" value="KAK7398873.1"/>
    <property type="molecule type" value="Genomic_DNA"/>
</dbReference>
<comment type="caution">
    <text evidence="1">The sequence shown here is derived from an EMBL/GenBank/DDBJ whole genome shotgun (WGS) entry which is preliminary data.</text>
</comment>
<name>A0AAN9XLW3_PSOTE</name>
<accession>A0AAN9XLW3</accession>
<keyword evidence="2" id="KW-1185">Reference proteome</keyword>
<reference evidence="1 2" key="1">
    <citation type="submission" date="2024-01" db="EMBL/GenBank/DDBJ databases">
        <title>The genomes of 5 underutilized Papilionoideae crops provide insights into root nodulation and disease resistanc.</title>
        <authorList>
            <person name="Jiang F."/>
        </authorList>
    </citation>
    <scope>NUCLEOTIDE SEQUENCE [LARGE SCALE GENOMIC DNA]</scope>
    <source>
        <strain evidence="1">DUOXIRENSHENG_FW03</strain>
        <tissue evidence="1">Leaves</tissue>
    </source>
</reference>
<evidence type="ECO:0000313" key="2">
    <source>
        <dbReference type="Proteomes" id="UP001386955"/>
    </source>
</evidence>